<organism evidence="3 4">
    <name type="scientific">Nosema granulosis</name>
    <dbReference type="NCBI Taxonomy" id="83296"/>
    <lineage>
        <taxon>Eukaryota</taxon>
        <taxon>Fungi</taxon>
        <taxon>Fungi incertae sedis</taxon>
        <taxon>Microsporidia</taxon>
        <taxon>Nosematidae</taxon>
        <taxon>Nosema</taxon>
    </lineage>
</organism>
<evidence type="ECO:0000256" key="1">
    <source>
        <dbReference type="PROSITE-ProRule" id="PRU00047"/>
    </source>
</evidence>
<feature type="domain" description="CCHC-type" evidence="2">
    <location>
        <begin position="31"/>
        <end position="45"/>
    </location>
</feature>
<dbReference type="Gene3D" id="3.10.10.10">
    <property type="entry name" value="HIV Type 1 Reverse Transcriptase, subunit A, domain 1"/>
    <property type="match status" value="1"/>
</dbReference>
<keyword evidence="1" id="KW-0863">Zinc-finger</keyword>
<evidence type="ECO:0000313" key="4">
    <source>
        <dbReference type="Proteomes" id="UP000740883"/>
    </source>
</evidence>
<protein>
    <recommendedName>
        <fullName evidence="2">CCHC-type domain-containing protein</fullName>
    </recommendedName>
</protein>
<sequence>MRRREGGESIATEIANRLVTVIREHKRRSTRCYNCSRFGHKTYSCYFRYKNNKVKDVCYSSRQDGSSSVEEMSYMRIWDSKRQKKQIVEEWKRDVRDDVSCDLEMLKKKFKKLLNNDEEVIEHCEVVKCKIKTQDCKKVCRKGQIIPQALMKATEDYINSLEITKMIRRFNSDWRKPIRTIEKPDGGVRLVSNLMALNDIAEMIRMD</sequence>
<accession>A0A9P6GWV0</accession>
<dbReference type="SUPFAM" id="SSF56672">
    <property type="entry name" value="DNA/RNA polymerases"/>
    <property type="match status" value="1"/>
</dbReference>
<dbReference type="SUPFAM" id="SSF57756">
    <property type="entry name" value="Retrovirus zinc finger-like domains"/>
    <property type="match status" value="1"/>
</dbReference>
<gene>
    <name evidence="3" type="ORF">NGRA_2902</name>
</gene>
<dbReference type="InterPro" id="IPR036875">
    <property type="entry name" value="Znf_CCHC_sf"/>
</dbReference>
<reference evidence="3 4" key="1">
    <citation type="journal article" date="2020" name="Genome Biol. Evol.">
        <title>Comparative genomics of strictly vertically transmitted, feminizing microsporidia endosymbionts of amphipod crustaceans.</title>
        <authorList>
            <person name="Cormier A."/>
            <person name="Chebbi M.A."/>
            <person name="Giraud I."/>
            <person name="Wattier R."/>
            <person name="Teixeira M."/>
            <person name="Gilbert C."/>
            <person name="Rigaud T."/>
            <person name="Cordaux R."/>
        </authorList>
    </citation>
    <scope>NUCLEOTIDE SEQUENCE [LARGE SCALE GENOMIC DNA]</scope>
    <source>
        <strain evidence="3 4">Ou3-Ou53</strain>
    </source>
</reference>
<keyword evidence="1" id="KW-0862">Zinc</keyword>
<dbReference type="InterPro" id="IPR043502">
    <property type="entry name" value="DNA/RNA_pol_sf"/>
</dbReference>
<dbReference type="InterPro" id="IPR001878">
    <property type="entry name" value="Znf_CCHC"/>
</dbReference>
<dbReference type="GO" id="GO:0003676">
    <property type="term" value="F:nucleic acid binding"/>
    <property type="evidence" value="ECO:0007669"/>
    <property type="project" value="InterPro"/>
</dbReference>
<keyword evidence="1" id="KW-0479">Metal-binding</keyword>
<dbReference type="EMBL" id="SBJO01000451">
    <property type="protein sequence ID" value="KAF9761012.1"/>
    <property type="molecule type" value="Genomic_DNA"/>
</dbReference>
<proteinExistence type="predicted"/>
<dbReference type="PROSITE" id="PS50158">
    <property type="entry name" value="ZF_CCHC"/>
    <property type="match status" value="1"/>
</dbReference>
<comment type="caution">
    <text evidence="3">The sequence shown here is derived from an EMBL/GenBank/DDBJ whole genome shotgun (WGS) entry which is preliminary data.</text>
</comment>
<keyword evidence="4" id="KW-1185">Reference proteome</keyword>
<dbReference type="GO" id="GO:0008270">
    <property type="term" value="F:zinc ion binding"/>
    <property type="evidence" value="ECO:0007669"/>
    <property type="project" value="UniProtKB-KW"/>
</dbReference>
<evidence type="ECO:0000259" key="2">
    <source>
        <dbReference type="PROSITE" id="PS50158"/>
    </source>
</evidence>
<dbReference type="Proteomes" id="UP000740883">
    <property type="component" value="Unassembled WGS sequence"/>
</dbReference>
<evidence type="ECO:0000313" key="3">
    <source>
        <dbReference type="EMBL" id="KAF9761012.1"/>
    </source>
</evidence>
<name>A0A9P6GWV0_9MICR</name>
<dbReference type="AlphaFoldDB" id="A0A9P6GWV0"/>